<feature type="compositionally biased region" description="Acidic residues" evidence="1">
    <location>
        <begin position="1"/>
        <end position="25"/>
    </location>
</feature>
<organism evidence="2 4">
    <name type="scientific">Aspergillus hiratsukae</name>
    <dbReference type="NCBI Taxonomy" id="1194566"/>
    <lineage>
        <taxon>Eukaryota</taxon>
        <taxon>Fungi</taxon>
        <taxon>Dikarya</taxon>
        <taxon>Ascomycota</taxon>
        <taxon>Pezizomycotina</taxon>
        <taxon>Eurotiomycetes</taxon>
        <taxon>Eurotiomycetidae</taxon>
        <taxon>Eurotiales</taxon>
        <taxon>Aspergillaceae</taxon>
        <taxon>Aspergillus</taxon>
        <taxon>Aspergillus subgen. Fumigati</taxon>
    </lineage>
</organism>
<proteinExistence type="predicted"/>
<comment type="caution">
    <text evidence="2">The sequence shown here is derived from an EMBL/GenBank/DDBJ whole genome shotgun (WGS) entry which is preliminary data.</text>
</comment>
<dbReference type="EMBL" id="JACBAF010001985">
    <property type="protein sequence ID" value="KAF7170512.1"/>
    <property type="molecule type" value="Genomic_DNA"/>
</dbReference>
<feature type="region of interest" description="Disordered" evidence="1">
    <location>
        <begin position="1"/>
        <end position="35"/>
    </location>
</feature>
<dbReference type="AlphaFoldDB" id="A0A8H6P6S4"/>
<gene>
    <name evidence="2" type="ORF">CNMCM5793_008175</name>
    <name evidence="3" type="ORF">CNMCM6106_005160</name>
</gene>
<evidence type="ECO:0000313" key="2">
    <source>
        <dbReference type="EMBL" id="KAF7118637.1"/>
    </source>
</evidence>
<evidence type="ECO:0000313" key="3">
    <source>
        <dbReference type="EMBL" id="KAF7170512.1"/>
    </source>
</evidence>
<evidence type="ECO:0000256" key="1">
    <source>
        <dbReference type="SAM" id="MobiDB-lite"/>
    </source>
</evidence>
<reference evidence="2" key="1">
    <citation type="submission" date="2020-06" db="EMBL/GenBank/DDBJ databases">
        <title>Draft genome sequences of strains closely related to Aspergillus parafelis and Aspergillus hiratsukae.</title>
        <authorList>
            <person name="Dos Santos R.A.C."/>
            <person name="Rivero-Menendez O."/>
            <person name="Steenwyk J.L."/>
            <person name="Mead M.E."/>
            <person name="Goldman G.H."/>
            <person name="Alastruey-Izquierdo A."/>
            <person name="Rokas A."/>
        </authorList>
    </citation>
    <scope>NUCLEOTIDE SEQUENCE</scope>
    <source>
        <strain evidence="2">CNM-CM5793</strain>
        <strain evidence="3">CNM-CM6106</strain>
    </source>
</reference>
<protein>
    <submittedName>
        <fullName evidence="2">Uncharacterized protein</fullName>
    </submittedName>
</protein>
<name>A0A8H6P6S4_9EURO</name>
<keyword evidence="4" id="KW-1185">Reference proteome</keyword>
<dbReference type="Proteomes" id="UP000630445">
    <property type="component" value="Unassembled WGS sequence"/>
</dbReference>
<sequence>MEAIESDEGLEDAEDDSDDEDDDDTQSVASEHMDVDDHIADEYMERFRIRVSEIIEIFSIATEAGDTLRMLLRSGTFNNMIRRSYHRSIYHGLLEQSSNLQVRYVQHVGNMLGPTFEELKLDIHMADYQADVHVDSGPSKGKEGIELGMRQPDVVMIGARDVVIRVLEDLSVVELAIEDEALQGDIVQTFEVYRRQIVRLAHLRGVSPPNLGGDQGELPETRQCGCGDALSKCLYAIPDLTEHSCTSGWKENMRSLYDLAGEKSG</sequence>
<dbReference type="Proteomes" id="UP000662466">
    <property type="component" value="Unassembled WGS sequence"/>
</dbReference>
<accession>A0A8H6P6S4</accession>
<evidence type="ECO:0000313" key="4">
    <source>
        <dbReference type="Proteomes" id="UP000630445"/>
    </source>
</evidence>
<dbReference type="EMBL" id="JACBAD010002064">
    <property type="protein sequence ID" value="KAF7118637.1"/>
    <property type="molecule type" value="Genomic_DNA"/>
</dbReference>